<name>A0A239LW19_9ACTN</name>
<dbReference type="InterPro" id="IPR003779">
    <property type="entry name" value="CMD-like"/>
</dbReference>
<evidence type="ECO:0000259" key="1">
    <source>
        <dbReference type="Pfam" id="PF02627"/>
    </source>
</evidence>
<dbReference type="NCBIfam" id="TIGR00778">
    <property type="entry name" value="ahpD_dom"/>
    <property type="match status" value="1"/>
</dbReference>
<dbReference type="InterPro" id="IPR004675">
    <property type="entry name" value="AhpD_core"/>
</dbReference>
<feature type="domain" description="Carboxymuconolactone decarboxylase-like" evidence="1">
    <location>
        <begin position="24"/>
        <end position="68"/>
    </location>
</feature>
<proteinExistence type="predicted"/>
<protein>
    <submittedName>
        <fullName evidence="2">Uncharacterized peroxidase-related enzyme</fullName>
    </submittedName>
</protein>
<keyword evidence="2" id="KW-0560">Oxidoreductase</keyword>
<dbReference type="SUPFAM" id="SSF69118">
    <property type="entry name" value="AhpD-like"/>
    <property type="match status" value="1"/>
</dbReference>
<evidence type="ECO:0000313" key="2">
    <source>
        <dbReference type="EMBL" id="SNT33814.1"/>
    </source>
</evidence>
<dbReference type="Pfam" id="PF02627">
    <property type="entry name" value="CMD"/>
    <property type="match status" value="2"/>
</dbReference>
<dbReference type="PANTHER" id="PTHR35446">
    <property type="entry name" value="SI:CH211-175M2.5"/>
    <property type="match status" value="1"/>
</dbReference>
<keyword evidence="3" id="KW-1185">Reference proteome</keyword>
<dbReference type="EMBL" id="FZOR01000024">
    <property type="protein sequence ID" value="SNT33814.1"/>
    <property type="molecule type" value="Genomic_DNA"/>
</dbReference>
<accession>A0A239LW19</accession>
<feature type="domain" description="Carboxymuconolactone decarboxylase-like" evidence="1">
    <location>
        <begin position="93"/>
        <end position="149"/>
    </location>
</feature>
<dbReference type="Gene3D" id="1.20.1290.10">
    <property type="entry name" value="AhpD-like"/>
    <property type="match status" value="1"/>
</dbReference>
<reference evidence="2 3" key="1">
    <citation type="submission" date="2017-06" db="EMBL/GenBank/DDBJ databases">
        <authorList>
            <person name="Kim H.J."/>
            <person name="Triplett B.A."/>
        </authorList>
    </citation>
    <scope>NUCLEOTIDE SEQUENCE [LARGE SCALE GENOMIC DNA]</scope>
    <source>
        <strain evidence="2 3">DSM 44715</strain>
    </source>
</reference>
<sequence length="182" mass="18776">MAHIELDDDIPGLPSLLRFRPETGGPLSALAEALLRGPSPLPPGERELIAAYVSELNGCRFCASSHGACAAAQLPGGMTLVQQVHADPETAPVSPKLRALLAIAAAVRRGGKEVGAEHVAAARDAGATDVEIHDTVLIAAAFCMYNRYVDGLGTSAPEDPAAYARMAERLVAQGYGAAAGPR</sequence>
<dbReference type="InterPro" id="IPR029032">
    <property type="entry name" value="AhpD-like"/>
</dbReference>
<dbReference type="OrthoDB" id="5521565at2"/>
<gene>
    <name evidence="2" type="ORF">SAMN05443665_102438</name>
</gene>
<organism evidence="2 3">
    <name type="scientific">Actinomadura meyerae</name>
    <dbReference type="NCBI Taxonomy" id="240840"/>
    <lineage>
        <taxon>Bacteria</taxon>
        <taxon>Bacillati</taxon>
        <taxon>Actinomycetota</taxon>
        <taxon>Actinomycetes</taxon>
        <taxon>Streptosporangiales</taxon>
        <taxon>Thermomonosporaceae</taxon>
        <taxon>Actinomadura</taxon>
    </lineage>
</organism>
<dbReference type="AlphaFoldDB" id="A0A239LW19"/>
<dbReference type="PANTHER" id="PTHR35446:SF2">
    <property type="entry name" value="CARBOXYMUCONOLACTONE DECARBOXYLASE-LIKE DOMAIN-CONTAINING PROTEIN"/>
    <property type="match status" value="1"/>
</dbReference>
<dbReference type="Proteomes" id="UP000198318">
    <property type="component" value="Unassembled WGS sequence"/>
</dbReference>
<dbReference type="RefSeq" id="WP_089328242.1">
    <property type="nucleotide sequence ID" value="NZ_FZOR01000024.1"/>
</dbReference>
<keyword evidence="2" id="KW-0575">Peroxidase</keyword>
<evidence type="ECO:0000313" key="3">
    <source>
        <dbReference type="Proteomes" id="UP000198318"/>
    </source>
</evidence>
<dbReference type="GO" id="GO:0051920">
    <property type="term" value="F:peroxiredoxin activity"/>
    <property type="evidence" value="ECO:0007669"/>
    <property type="project" value="InterPro"/>
</dbReference>